<evidence type="ECO:0000256" key="5">
    <source>
        <dbReference type="ARBA" id="ARBA00015162"/>
    </source>
</evidence>
<keyword evidence="7" id="KW-0539">Nucleus</keyword>
<keyword evidence="6" id="KW-0963">Cytoplasm</keyword>
<feature type="region of interest" description="Disordered" evidence="8">
    <location>
        <begin position="137"/>
        <end position="244"/>
    </location>
</feature>
<dbReference type="EMBL" id="CAIF01000039">
    <property type="protein sequence ID" value="CCH42164.1"/>
    <property type="molecule type" value="Genomic_DNA"/>
</dbReference>
<dbReference type="Proteomes" id="UP000009328">
    <property type="component" value="Unassembled WGS sequence"/>
</dbReference>
<evidence type="ECO:0000256" key="4">
    <source>
        <dbReference type="ARBA" id="ARBA00009461"/>
    </source>
</evidence>
<sequence length="519" mass="58280">MSNAFSRRGQKSSGSQTQPRLTSSIRRLPPPPRIGQGSYQSLGSRKHDYKGKPITVSDPSSDREVTPEKQSRSSNEEDDLENISQEEFDLKSPVKKQKKPSMFSKAAKFGKYKTAPDLGPHKANLLSDVRPTFSKIIKRVSNPNPGRIDPAFDASRGENYNKSKEKSNNKKSKNDNSSAKDIDLLDNLTEEEKKLMGGSNKTLKLATKAPPSSVPDSFLTAKIKNSDKEEPVKEPEVEFTEEESKLTGESKISKLLANTKAKNDDFLETLQKSKITKRDTPELEDKNKSYINIDIDESFDTGLVNNFEEFNEAKNFKKQRKIIESKYENKSFPIVWDEDDFIAKATPHLSCVPKILSGKLDSPYYAEASDIAKESPSTHLSSSEFLRLPISHFTIGFYGVKRQAIIASIIKQHYQKDLEKAQLINKTMKFWSLDSFVLYVLSCEVAVRMAAKDLKISAGEALDILEETVDYGKYITDPVPVAPSTKPTNSQGNRNDVEEILSESEKEDEIEDDSELDIL</sequence>
<dbReference type="InParanoid" id="K0KL80"/>
<gene>
    <name evidence="10" type="ORF">BN7_1708</name>
</gene>
<evidence type="ECO:0000256" key="3">
    <source>
        <dbReference type="ARBA" id="ARBA00004496"/>
    </source>
</evidence>
<feature type="compositionally biased region" description="Acidic residues" evidence="8">
    <location>
        <begin position="76"/>
        <end position="87"/>
    </location>
</feature>
<name>K0KL80_WICCF</name>
<evidence type="ECO:0000256" key="7">
    <source>
        <dbReference type="ARBA" id="ARBA00023242"/>
    </source>
</evidence>
<evidence type="ECO:0000256" key="6">
    <source>
        <dbReference type="ARBA" id="ARBA00022490"/>
    </source>
</evidence>
<feature type="domain" description="Restriction of telomere capping protein 4 C-terminal" evidence="9">
    <location>
        <begin position="355"/>
        <end position="478"/>
    </location>
</feature>
<dbReference type="GO" id="GO:0005634">
    <property type="term" value="C:nucleus"/>
    <property type="evidence" value="ECO:0007669"/>
    <property type="project" value="UniProtKB-SubCell"/>
</dbReference>
<evidence type="ECO:0000259" key="9">
    <source>
        <dbReference type="SMART" id="SM01312"/>
    </source>
</evidence>
<dbReference type="PANTHER" id="PTHR41391:SF1">
    <property type="entry name" value="RESTRICTION OF TELOMERE CAPPING PROTEIN 4"/>
    <property type="match status" value="1"/>
</dbReference>
<proteinExistence type="inferred from homology"/>
<evidence type="ECO:0000256" key="8">
    <source>
        <dbReference type="SAM" id="MobiDB-lite"/>
    </source>
</evidence>
<evidence type="ECO:0000256" key="2">
    <source>
        <dbReference type="ARBA" id="ARBA00004123"/>
    </source>
</evidence>
<evidence type="ECO:0000313" key="10">
    <source>
        <dbReference type="EMBL" id="CCH42164.1"/>
    </source>
</evidence>
<feature type="region of interest" description="Disordered" evidence="8">
    <location>
        <begin position="480"/>
        <end position="519"/>
    </location>
</feature>
<dbReference type="PANTHER" id="PTHR41391">
    <property type="entry name" value="RESTRICTION OF TELOMERE CAPPING PROTEIN 4"/>
    <property type="match status" value="1"/>
</dbReference>
<comment type="subcellular location">
    <subcellularLocation>
        <location evidence="3">Cytoplasm</location>
    </subcellularLocation>
    <subcellularLocation>
        <location evidence="2">Nucleus</location>
    </subcellularLocation>
</comment>
<dbReference type="FunCoup" id="K0KL80">
    <property type="interactions" value="22"/>
</dbReference>
<reference evidence="10 11" key="1">
    <citation type="journal article" date="2012" name="Eukaryot. Cell">
        <title>Draft genome sequence of Wickerhamomyces ciferrii NRRL Y-1031 F-60-10.</title>
        <authorList>
            <person name="Schneider J."/>
            <person name="Andrea H."/>
            <person name="Blom J."/>
            <person name="Jaenicke S."/>
            <person name="Ruckert C."/>
            <person name="Schorsch C."/>
            <person name="Szczepanowski R."/>
            <person name="Farwick M."/>
            <person name="Goesmann A."/>
            <person name="Puhler A."/>
            <person name="Schaffer S."/>
            <person name="Tauch A."/>
            <person name="Kohler T."/>
            <person name="Brinkrolf K."/>
        </authorList>
    </citation>
    <scope>NUCLEOTIDE SEQUENCE [LARGE SCALE GENOMIC DNA]</scope>
    <source>
        <strain evidence="11">ATCC 14091 / BCRC 22168 / CBS 111 / JCM 3599 / NBRC 0793 / NRRL Y-1031 F-60-10</strain>
    </source>
</reference>
<dbReference type="eggNOG" id="ENOG502S1RG">
    <property type="taxonomic scope" value="Eukaryota"/>
</dbReference>
<evidence type="ECO:0000313" key="11">
    <source>
        <dbReference type="Proteomes" id="UP000009328"/>
    </source>
</evidence>
<feature type="compositionally biased region" description="Acidic residues" evidence="8">
    <location>
        <begin position="498"/>
        <end position="519"/>
    </location>
</feature>
<feature type="region of interest" description="Disordered" evidence="8">
    <location>
        <begin position="1"/>
        <end position="104"/>
    </location>
</feature>
<dbReference type="SMART" id="SM01312">
    <property type="entry name" value="RTC4"/>
    <property type="match status" value="1"/>
</dbReference>
<feature type="compositionally biased region" description="Polar residues" evidence="8">
    <location>
        <begin position="485"/>
        <end position="494"/>
    </location>
</feature>
<organism evidence="10 11">
    <name type="scientific">Wickerhamomyces ciferrii (strain ATCC 14091 / BCRC 22168 / CBS 111 / JCM 3599 / NBRC 0793 / NRRL Y-1031 F-60-10)</name>
    <name type="common">Yeast</name>
    <name type="synonym">Pichia ciferrii</name>
    <dbReference type="NCBI Taxonomy" id="1206466"/>
    <lineage>
        <taxon>Eukaryota</taxon>
        <taxon>Fungi</taxon>
        <taxon>Dikarya</taxon>
        <taxon>Ascomycota</taxon>
        <taxon>Saccharomycotina</taxon>
        <taxon>Saccharomycetes</taxon>
        <taxon>Phaffomycetales</taxon>
        <taxon>Wickerhamomycetaceae</taxon>
        <taxon>Wickerhamomyces</taxon>
    </lineage>
</organism>
<dbReference type="STRING" id="1206466.K0KL80"/>
<keyword evidence="11" id="KW-1185">Reference proteome</keyword>
<dbReference type="AlphaFoldDB" id="K0KL80"/>
<feature type="compositionally biased region" description="Basic and acidic residues" evidence="8">
    <location>
        <begin position="224"/>
        <end position="244"/>
    </location>
</feature>
<dbReference type="GO" id="GO:0005737">
    <property type="term" value="C:cytoplasm"/>
    <property type="evidence" value="ECO:0007669"/>
    <property type="project" value="UniProtKB-SubCell"/>
</dbReference>
<dbReference type="Pfam" id="PF14474">
    <property type="entry name" value="RTC4"/>
    <property type="match status" value="1"/>
</dbReference>
<feature type="compositionally biased region" description="Basic and acidic residues" evidence="8">
    <location>
        <begin position="155"/>
        <end position="183"/>
    </location>
</feature>
<comment type="caution">
    <text evidence="10">The sequence shown here is derived from an EMBL/GenBank/DDBJ whole genome shotgun (WGS) entry which is preliminary data.</text>
</comment>
<dbReference type="InterPro" id="IPR039024">
    <property type="entry name" value="RTC4"/>
</dbReference>
<dbReference type="HOGENOM" id="CLU_524978_0_0_1"/>
<dbReference type="InterPro" id="IPR028094">
    <property type="entry name" value="RTC4_C"/>
</dbReference>
<feature type="compositionally biased region" description="Polar residues" evidence="8">
    <location>
        <begin position="1"/>
        <end position="18"/>
    </location>
</feature>
<accession>K0KL80</accession>
<evidence type="ECO:0000256" key="1">
    <source>
        <dbReference type="ARBA" id="ARBA00002738"/>
    </source>
</evidence>
<protein>
    <recommendedName>
        <fullName evidence="5">Restriction of telomere capping protein 4</fullName>
    </recommendedName>
</protein>
<feature type="compositionally biased region" description="Basic and acidic residues" evidence="8">
    <location>
        <begin position="60"/>
        <end position="75"/>
    </location>
</feature>
<comment type="similarity">
    <text evidence="4">Belongs to the RTC4 family.</text>
</comment>
<comment type="function">
    <text evidence="1">May be involved in a process influencing telomere capping.</text>
</comment>